<dbReference type="EMBL" id="PJQM01003089">
    <property type="protein sequence ID" value="RCH90848.1"/>
    <property type="molecule type" value="Genomic_DNA"/>
</dbReference>
<proteinExistence type="predicted"/>
<protein>
    <submittedName>
        <fullName evidence="1">Uncharacterized protein</fullName>
    </submittedName>
</protein>
<gene>
    <name evidence="1" type="ORF">CU098_006295</name>
</gene>
<evidence type="ECO:0000313" key="2">
    <source>
        <dbReference type="Proteomes" id="UP000253551"/>
    </source>
</evidence>
<organism evidence="1 2">
    <name type="scientific">Rhizopus stolonifer</name>
    <name type="common">Rhizopus nigricans</name>
    <dbReference type="NCBI Taxonomy" id="4846"/>
    <lineage>
        <taxon>Eukaryota</taxon>
        <taxon>Fungi</taxon>
        <taxon>Fungi incertae sedis</taxon>
        <taxon>Mucoromycota</taxon>
        <taxon>Mucoromycotina</taxon>
        <taxon>Mucoromycetes</taxon>
        <taxon>Mucorales</taxon>
        <taxon>Mucorineae</taxon>
        <taxon>Rhizopodaceae</taxon>
        <taxon>Rhizopus</taxon>
    </lineage>
</organism>
<reference evidence="1 2" key="1">
    <citation type="journal article" date="2018" name="G3 (Bethesda)">
        <title>Phylogenetic and Phylogenomic Definition of Rhizopus Species.</title>
        <authorList>
            <person name="Gryganskyi A.P."/>
            <person name="Golan J."/>
            <person name="Dolatabadi S."/>
            <person name="Mondo S."/>
            <person name="Robb S."/>
            <person name="Idnurm A."/>
            <person name="Muszewska A."/>
            <person name="Steczkiewicz K."/>
            <person name="Masonjones S."/>
            <person name="Liao H.L."/>
            <person name="Gajdeczka M.T."/>
            <person name="Anike F."/>
            <person name="Vuek A."/>
            <person name="Anishchenko I.M."/>
            <person name="Voigt K."/>
            <person name="de Hoog G.S."/>
            <person name="Smith M.E."/>
            <person name="Heitman J."/>
            <person name="Vilgalys R."/>
            <person name="Stajich J.E."/>
        </authorList>
    </citation>
    <scope>NUCLEOTIDE SEQUENCE [LARGE SCALE GENOMIC DNA]</scope>
    <source>
        <strain evidence="1 2">LSU 92-RS-03</strain>
    </source>
</reference>
<name>A0A367JLN6_RHIST</name>
<feature type="non-terminal residue" evidence="1">
    <location>
        <position position="1"/>
    </location>
</feature>
<sequence>YKDAKAMYMALGTSNRPFIFEHFYEILSTNPKWQQILNVSKEKTEKLDAYFEVMATNQEKSDAADIELMATINK</sequence>
<evidence type="ECO:0000313" key="1">
    <source>
        <dbReference type="EMBL" id="RCH90848.1"/>
    </source>
</evidence>
<keyword evidence="2" id="KW-1185">Reference proteome</keyword>
<dbReference type="AlphaFoldDB" id="A0A367JLN6"/>
<dbReference type="Proteomes" id="UP000253551">
    <property type="component" value="Unassembled WGS sequence"/>
</dbReference>
<accession>A0A367JLN6</accession>
<comment type="caution">
    <text evidence="1">The sequence shown here is derived from an EMBL/GenBank/DDBJ whole genome shotgun (WGS) entry which is preliminary data.</text>
</comment>